<dbReference type="GO" id="GO:0009240">
    <property type="term" value="P:isopentenyl diphosphate biosynthetic process"/>
    <property type="evidence" value="ECO:0007669"/>
    <property type="project" value="TreeGrafter"/>
</dbReference>
<dbReference type="PIRSF" id="PIRSF018427">
    <property type="entry name" value="Isopntndiph_ism"/>
    <property type="match status" value="1"/>
</dbReference>
<dbReference type="GO" id="GO:0005737">
    <property type="term" value="C:cytoplasm"/>
    <property type="evidence" value="ECO:0007669"/>
    <property type="project" value="TreeGrafter"/>
</dbReference>
<dbReference type="PROSITE" id="PS51462">
    <property type="entry name" value="NUDIX"/>
    <property type="match status" value="1"/>
</dbReference>
<evidence type="ECO:0000259" key="8">
    <source>
        <dbReference type="PROSITE" id="PS51462"/>
    </source>
</evidence>
<dbReference type="CDD" id="cd02885">
    <property type="entry name" value="NUDIX_IPP_Isomerase"/>
    <property type="match status" value="1"/>
</dbReference>
<evidence type="ECO:0000256" key="6">
    <source>
        <dbReference type="ARBA" id="ARBA00023229"/>
    </source>
</evidence>
<dbReference type="InterPro" id="IPR015797">
    <property type="entry name" value="NUDIX_hydrolase-like_dom_sf"/>
</dbReference>
<keyword evidence="10" id="KW-1185">Reference proteome</keyword>
<evidence type="ECO:0000256" key="2">
    <source>
        <dbReference type="ARBA" id="ARBA00003951"/>
    </source>
</evidence>
<dbReference type="PANTHER" id="PTHR10885:SF0">
    <property type="entry name" value="ISOPENTENYL-DIPHOSPHATE DELTA-ISOMERASE"/>
    <property type="match status" value="1"/>
</dbReference>
<dbReference type="GO" id="GO:0004452">
    <property type="term" value="F:isopentenyl-diphosphate delta-isomerase activity"/>
    <property type="evidence" value="ECO:0007669"/>
    <property type="project" value="UniProtKB-EC"/>
</dbReference>
<dbReference type="AlphaFoldDB" id="A0AAV5VI10"/>
<comment type="caution">
    <text evidence="9">The sequence shown here is derived from an EMBL/GenBank/DDBJ whole genome shotgun (WGS) entry which is preliminary data.</text>
</comment>
<name>A0AAV5VI10_9BILA</name>
<evidence type="ECO:0000256" key="4">
    <source>
        <dbReference type="ARBA" id="ARBA00007579"/>
    </source>
</evidence>
<evidence type="ECO:0000256" key="3">
    <source>
        <dbReference type="ARBA" id="ARBA00004826"/>
    </source>
</evidence>
<dbReference type="PANTHER" id="PTHR10885">
    <property type="entry name" value="ISOPENTENYL-DIPHOSPHATE DELTA-ISOMERASE"/>
    <property type="match status" value="1"/>
</dbReference>
<organism evidence="9 10">
    <name type="scientific">Pristionchus fissidentatus</name>
    <dbReference type="NCBI Taxonomy" id="1538716"/>
    <lineage>
        <taxon>Eukaryota</taxon>
        <taxon>Metazoa</taxon>
        <taxon>Ecdysozoa</taxon>
        <taxon>Nematoda</taxon>
        <taxon>Chromadorea</taxon>
        <taxon>Rhabditida</taxon>
        <taxon>Rhabditina</taxon>
        <taxon>Diplogasteromorpha</taxon>
        <taxon>Diplogasteroidea</taxon>
        <taxon>Neodiplogasteridae</taxon>
        <taxon>Pristionchus</taxon>
    </lineage>
</organism>
<comment type="pathway">
    <text evidence="3">Isoprenoid biosynthesis; dimethylallyl diphosphate biosynthesis; dimethylallyl diphosphate from isopentenyl diphosphate: step 1/1.</text>
</comment>
<comment type="function">
    <text evidence="2">Catalyzes the 1,3-allylic rearrangement of the homoallylic substrate isopentenyl (IPP) to its highly electrophilic allylic isomer, dimethylallyl diphosphate (DMAPP).</text>
</comment>
<dbReference type="EMBL" id="BTSY01000003">
    <property type="protein sequence ID" value="GMT18291.1"/>
    <property type="molecule type" value="Genomic_DNA"/>
</dbReference>
<sequence length="243" mass="27398">LVKMRPSTVLRVASSIPKPQRAAPSAVQEAFLDADNCILVDEQDRIVGGATKRVAHHKSSVLLHRAFSIFAFTPDHELILQKRSDTKVTFPSLWTNTCCSHPLTGMPRDETDGVGGVLRAAVRKLDHELNLGGVAEDELLFMGRYLYKAAPPELEWIEHELDYALILKGVNRARVSTPNDDEVSQIRCVSERDLQQWMEKEPGSFTPWLRHFAGIGVLSKWWAQLGSNQKLREMSTEEIVRMN</sequence>
<gene>
    <name evidence="9" type="ORF">PFISCL1PPCAC_9588</name>
</gene>
<dbReference type="Pfam" id="PF00293">
    <property type="entry name" value="NUDIX"/>
    <property type="match status" value="1"/>
</dbReference>
<dbReference type="Proteomes" id="UP001432322">
    <property type="component" value="Unassembled WGS sequence"/>
</dbReference>
<protein>
    <recommendedName>
        <fullName evidence="5">isopentenyl-diphosphate Delta-isomerase</fullName>
        <ecNumber evidence="5">5.3.3.2</ecNumber>
    </recommendedName>
</protein>
<evidence type="ECO:0000313" key="9">
    <source>
        <dbReference type="EMBL" id="GMT18291.1"/>
    </source>
</evidence>
<dbReference type="NCBIfam" id="TIGR02150">
    <property type="entry name" value="IPP_isom_1"/>
    <property type="match status" value="1"/>
</dbReference>
<dbReference type="Gene3D" id="3.90.79.10">
    <property type="entry name" value="Nucleoside Triphosphate Pyrophosphohydrolase"/>
    <property type="match status" value="1"/>
</dbReference>
<feature type="non-terminal residue" evidence="9">
    <location>
        <position position="1"/>
    </location>
</feature>
<evidence type="ECO:0000256" key="7">
    <source>
        <dbReference type="ARBA" id="ARBA00023235"/>
    </source>
</evidence>
<dbReference type="EC" id="5.3.3.2" evidence="5"/>
<evidence type="ECO:0000313" key="10">
    <source>
        <dbReference type="Proteomes" id="UP001432322"/>
    </source>
</evidence>
<dbReference type="SUPFAM" id="SSF55811">
    <property type="entry name" value="Nudix"/>
    <property type="match status" value="1"/>
</dbReference>
<keyword evidence="7" id="KW-0413">Isomerase</keyword>
<dbReference type="InterPro" id="IPR011876">
    <property type="entry name" value="IsopentenylPP_isomerase_typ1"/>
</dbReference>
<accession>A0AAV5VI10</accession>
<feature type="domain" description="Nudix hydrolase" evidence="8">
    <location>
        <begin position="62"/>
        <end position="211"/>
    </location>
</feature>
<dbReference type="InterPro" id="IPR000086">
    <property type="entry name" value="NUDIX_hydrolase_dom"/>
</dbReference>
<evidence type="ECO:0000256" key="1">
    <source>
        <dbReference type="ARBA" id="ARBA00000374"/>
    </source>
</evidence>
<proteinExistence type="inferred from homology"/>
<keyword evidence="6" id="KW-0414">Isoprene biosynthesis</keyword>
<comment type="similarity">
    <text evidence="4">Belongs to the IPP isomerase type 1 family.</text>
</comment>
<evidence type="ECO:0000256" key="5">
    <source>
        <dbReference type="ARBA" id="ARBA00012057"/>
    </source>
</evidence>
<reference evidence="9" key="1">
    <citation type="submission" date="2023-10" db="EMBL/GenBank/DDBJ databases">
        <title>Genome assembly of Pristionchus species.</title>
        <authorList>
            <person name="Yoshida K."/>
            <person name="Sommer R.J."/>
        </authorList>
    </citation>
    <scope>NUCLEOTIDE SEQUENCE</scope>
    <source>
        <strain evidence="9">RS5133</strain>
    </source>
</reference>
<comment type="catalytic activity">
    <reaction evidence="1">
        <text>isopentenyl diphosphate = dimethylallyl diphosphate</text>
        <dbReference type="Rhea" id="RHEA:23284"/>
        <dbReference type="ChEBI" id="CHEBI:57623"/>
        <dbReference type="ChEBI" id="CHEBI:128769"/>
        <dbReference type="EC" id="5.3.3.2"/>
    </reaction>
</comment>